<accession>A0A285ZTI3</accession>
<dbReference type="AlphaFoldDB" id="A0A285ZTI3"/>
<dbReference type="Proteomes" id="UP000219281">
    <property type="component" value="Unassembled WGS sequence"/>
</dbReference>
<evidence type="ECO:0000313" key="2">
    <source>
        <dbReference type="EMBL" id="SOD12936.1"/>
    </source>
</evidence>
<dbReference type="InterPro" id="IPR018756">
    <property type="entry name" value="DUF2314"/>
</dbReference>
<keyword evidence="3" id="KW-1185">Reference proteome</keyword>
<proteinExistence type="predicted"/>
<dbReference type="RefSeq" id="WP_097129178.1">
    <property type="nucleotide sequence ID" value="NZ_OCMT01000001.1"/>
</dbReference>
<organism evidence="2 3">
    <name type="scientific">Pedobacter xixiisoli</name>
    <dbReference type="NCBI Taxonomy" id="1476464"/>
    <lineage>
        <taxon>Bacteria</taxon>
        <taxon>Pseudomonadati</taxon>
        <taxon>Bacteroidota</taxon>
        <taxon>Sphingobacteriia</taxon>
        <taxon>Sphingobacteriales</taxon>
        <taxon>Sphingobacteriaceae</taxon>
        <taxon>Pedobacter</taxon>
    </lineage>
</organism>
<dbReference type="EMBL" id="OCMT01000001">
    <property type="protein sequence ID" value="SOD12936.1"/>
    <property type="molecule type" value="Genomic_DNA"/>
</dbReference>
<dbReference type="OrthoDB" id="884440at2"/>
<name>A0A285ZTI3_9SPHI</name>
<feature type="domain" description="DUF2314" evidence="1">
    <location>
        <begin position="29"/>
        <end position="153"/>
    </location>
</feature>
<evidence type="ECO:0000313" key="3">
    <source>
        <dbReference type="Proteomes" id="UP000219281"/>
    </source>
</evidence>
<sequence>MGLLSKIFGKKKVVDRKGEPSMVYIENEDERMNWAIEKANLTLWYFEESLKNPQPYQLYFSIKVCIMDGETGEHIWLTEPHFDEDGNLFGTVGNEPVDVKTVKLDQKIGIDRDFISDWMIIEGGRLVGGYTLRAIRDGIPDDKKHEFDQSVGMHIDEGIDYFKANFETPEGAILSLENAYDEQNIDKALACKDFYTEAKQMLNGMDSNVIDEEIVKQTAEVLELSFIKHTSESDWPQFSHLKRAFTKREKVNENYWIITEVCWFPDGGKSVQRLGTSKTADGWKVVGLVDDAN</sequence>
<evidence type="ECO:0000259" key="1">
    <source>
        <dbReference type="Pfam" id="PF10077"/>
    </source>
</evidence>
<reference evidence="3" key="1">
    <citation type="submission" date="2017-09" db="EMBL/GenBank/DDBJ databases">
        <authorList>
            <person name="Varghese N."/>
            <person name="Submissions S."/>
        </authorList>
    </citation>
    <scope>NUCLEOTIDE SEQUENCE [LARGE SCALE GENOMIC DNA]</scope>
    <source>
        <strain evidence="3">CGMCC 1.12803</strain>
    </source>
</reference>
<dbReference type="Pfam" id="PF10077">
    <property type="entry name" value="DUF2314"/>
    <property type="match status" value="1"/>
</dbReference>
<gene>
    <name evidence="2" type="ORF">SAMN06297358_0924</name>
</gene>
<protein>
    <recommendedName>
        <fullName evidence="1">DUF2314 domain-containing protein</fullName>
    </recommendedName>
</protein>